<dbReference type="InterPro" id="IPR003593">
    <property type="entry name" value="AAA+_ATPase"/>
</dbReference>
<feature type="domain" description="AAA+ ATPase" evidence="2">
    <location>
        <begin position="451"/>
        <end position="581"/>
    </location>
</feature>
<keyword evidence="4" id="KW-1185">Reference proteome</keyword>
<dbReference type="GO" id="GO:0016887">
    <property type="term" value="F:ATP hydrolysis activity"/>
    <property type="evidence" value="ECO:0007669"/>
    <property type="project" value="InterPro"/>
</dbReference>
<evidence type="ECO:0000256" key="1">
    <source>
        <dbReference type="SAM" id="MobiDB-lite"/>
    </source>
</evidence>
<proteinExistence type="predicted"/>
<dbReference type="Pfam" id="PF00004">
    <property type="entry name" value="AAA"/>
    <property type="match status" value="1"/>
</dbReference>
<dbReference type="InterPro" id="IPR027417">
    <property type="entry name" value="P-loop_NTPase"/>
</dbReference>
<dbReference type="SMART" id="SM00382">
    <property type="entry name" value="AAA"/>
    <property type="match status" value="1"/>
</dbReference>
<dbReference type="GO" id="GO:0005524">
    <property type="term" value="F:ATP binding"/>
    <property type="evidence" value="ECO:0007669"/>
    <property type="project" value="InterPro"/>
</dbReference>
<gene>
    <name evidence="3" type="ORF">M422DRAFT_275322</name>
</gene>
<dbReference type="InterPro" id="IPR003959">
    <property type="entry name" value="ATPase_AAA_core"/>
</dbReference>
<dbReference type="AlphaFoldDB" id="A0A0C9UEX3"/>
<evidence type="ECO:0000259" key="2">
    <source>
        <dbReference type="SMART" id="SM00382"/>
    </source>
</evidence>
<reference evidence="3 4" key="1">
    <citation type="submission" date="2014-06" db="EMBL/GenBank/DDBJ databases">
        <title>Evolutionary Origins and Diversification of the Mycorrhizal Mutualists.</title>
        <authorList>
            <consortium name="DOE Joint Genome Institute"/>
            <consortium name="Mycorrhizal Genomics Consortium"/>
            <person name="Kohler A."/>
            <person name="Kuo A."/>
            <person name="Nagy L.G."/>
            <person name="Floudas D."/>
            <person name="Copeland A."/>
            <person name="Barry K.W."/>
            <person name="Cichocki N."/>
            <person name="Veneault-Fourrey C."/>
            <person name="LaButti K."/>
            <person name="Lindquist E.A."/>
            <person name="Lipzen A."/>
            <person name="Lundell T."/>
            <person name="Morin E."/>
            <person name="Murat C."/>
            <person name="Riley R."/>
            <person name="Ohm R."/>
            <person name="Sun H."/>
            <person name="Tunlid A."/>
            <person name="Henrissat B."/>
            <person name="Grigoriev I.V."/>
            <person name="Hibbett D.S."/>
            <person name="Martin F."/>
        </authorList>
    </citation>
    <scope>NUCLEOTIDE SEQUENCE [LARGE SCALE GENOMIC DNA]</scope>
    <source>
        <strain evidence="3 4">SS14</strain>
    </source>
</reference>
<dbReference type="CDD" id="cd19481">
    <property type="entry name" value="RecA-like_protease"/>
    <property type="match status" value="1"/>
</dbReference>
<dbReference type="EMBL" id="KN837548">
    <property type="protein sequence ID" value="KIJ24001.1"/>
    <property type="molecule type" value="Genomic_DNA"/>
</dbReference>
<dbReference type="HOGENOM" id="CLU_004471_6_2_1"/>
<evidence type="ECO:0000313" key="3">
    <source>
        <dbReference type="EMBL" id="KIJ24001.1"/>
    </source>
</evidence>
<evidence type="ECO:0000313" key="4">
    <source>
        <dbReference type="Proteomes" id="UP000054279"/>
    </source>
</evidence>
<dbReference type="Gene3D" id="3.40.50.300">
    <property type="entry name" value="P-loop containing nucleotide triphosphate hydrolases"/>
    <property type="match status" value="1"/>
</dbReference>
<dbReference type="InterPro" id="IPR054289">
    <property type="entry name" value="DUF7025"/>
</dbReference>
<dbReference type="PANTHER" id="PTHR46411:SF3">
    <property type="entry name" value="AAA+ ATPASE DOMAIN-CONTAINING PROTEIN"/>
    <property type="match status" value="1"/>
</dbReference>
<organism evidence="3 4">
    <name type="scientific">Sphaerobolus stellatus (strain SS14)</name>
    <dbReference type="NCBI Taxonomy" id="990650"/>
    <lineage>
        <taxon>Eukaryota</taxon>
        <taxon>Fungi</taxon>
        <taxon>Dikarya</taxon>
        <taxon>Basidiomycota</taxon>
        <taxon>Agaricomycotina</taxon>
        <taxon>Agaricomycetes</taxon>
        <taxon>Phallomycetidae</taxon>
        <taxon>Geastrales</taxon>
        <taxon>Sphaerobolaceae</taxon>
        <taxon>Sphaerobolus</taxon>
    </lineage>
</organism>
<dbReference type="Pfam" id="PF22942">
    <property type="entry name" value="DUF7025"/>
    <property type="match status" value="1"/>
</dbReference>
<accession>A0A0C9UEX3</accession>
<dbReference type="PANTHER" id="PTHR46411">
    <property type="entry name" value="FAMILY ATPASE, PUTATIVE-RELATED"/>
    <property type="match status" value="1"/>
</dbReference>
<name>A0A0C9UEX3_SPHS4</name>
<dbReference type="Proteomes" id="UP000054279">
    <property type="component" value="Unassembled WGS sequence"/>
</dbReference>
<dbReference type="SUPFAM" id="SSF52540">
    <property type="entry name" value="P-loop containing nucleoside triphosphate hydrolases"/>
    <property type="match status" value="1"/>
</dbReference>
<dbReference type="OrthoDB" id="10042665at2759"/>
<sequence>MPTRKSSSKIYGEPDPISPIDATNGVETGETSNATGPVGALCELITLDHRYDKNGNFILVPKVEGPEEKQRNKFTEYALVFRRIFNNKHELVHTRVDINSVPILQVLSEIVKYYPAHPERFQEVLVIESPFMILYHHWDQLKDYRDETDGDETRMHLNFLLDFMNRELGEDSKNADRLIGTGNISFALLWTIFRPGDLILDRTDRDHQRLWRLVKLEYGQNSNGRYLSLDLSCTNYDGEDTGRESDTRILSESAVGKASLITRLAMYPIRFAKNQEEIMKKITERGEKFLSLRGIHIRRYKGQLEMLRRPPLDFFSSRMGDYTGTFTPYNIEGRIIVDTNTFGEENSAYRPELYEWNEQEEEVFDMLPAHSIEFWKSVDPQLCPPYVHGYCPSIKQWCRFYIDRLEEPRWNPDSFDDLILPDAPKRVIRSLVRAHQYPEESIRDQQELKGKGLVVLLHGTPGTGKTLTAESVSEYTKRPLLVISSGELGTKVAEIDKNLSTFLQYAAMWKAIVLIDEADVFLEARLTGVSNRLEQNSLVAVFLRQLEYFQGIVFLTSNRGSGFDPAIKSRIHLFLQFAPPDVKTRQTLWNLRLSKLNPEERNFDPEEALRIVRDVSMNGREISNALNTIRTLAREEGKKISLEHFQAFIQVWECFDDDDQEGKGQIGRGGKDMRSDKLKEACAECGCTCKDSTILVRKGSLL</sequence>
<feature type="region of interest" description="Disordered" evidence="1">
    <location>
        <begin position="1"/>
        <end position="32"/>
    </location>
</feature>
<protein>
    <recommendedName>
        <fullName evidence="2">AAA+ ATPase domain-containing protein</fullName>
    </recommendedName>
</protein>